<evidence type="ECO:0000256" key="1">
    <source>
        <dbReference type="ARBA" id="ARBA00004672"/>
    </source>
</evidence>
<dbReference type="OrthoDB" id="9801549at2"/>
<dbReference type="GO" id="GO:0005524">
    <property type="term" value="F:ATP binding"/>
    <property type="evidence" value="ECO:0007669"/>
    <property type="project" value="UniProtKB-KW"/>
</dbReference>
<evidence type="ECO:0000256" key="9">
    <source>
        <dbReference type="ARBA" id="ARBA00030409"/>
    </source>
</evidence>
<proteinExistence type="inferred from homology"/>
<dbReference type="Pfam" id="PF01259">
    <property type="entry name" value="SAICAR_synt"/>
    <property type="match status" value="1"/>
</dbReference>
<evidence type="ECO:0000256" key="6">
    <source>
        <dbReference type="ARBA" id="ARBA00022741"/>
    </source>
</evidence>
<evidence type="ECO:0000256" key="3">
    <source>
        <dbReference type="ARBA" id="ARBA00012217"/>
    </source>
</evidence>
<dbReference type="CDD" id="cd01415">
    <property type="entry name" value="SAICAR_synt_PurC"/>
    <property type="match status" value="1"/>
</dbReference>
<evidence type="ECO:0000256" key="10">
    <source>
        <dbReference type="ARBA" id="ARBA00048475"/>
    </source>
</evidence>
<evidence type="ECO:0000313" key="14">
    <source>
        <dbReference type="Proteomes" id="UP000266506"/>
    </source>
</evidence>
<dbReference type="FunFam" id="3.30.470.20:FF:000006">
    <property type="entry name" value="Phosphoribosylaminoimidazole-succinocarboxamide synthase"/>
    <property type="match status" value="1"/>
</dbReference>
<dbReference type="HAMAP" id="MF_00137">
    <property type="entry name" value="SAICAR_synth"/>
    <property type="match status" value="1"/>
</dbReference>
<name>A0A397RW88_9MOLU</name>
<dbReference type="GO" id="GO:0006189">
    <property type="term" value="P:'de novo' IMP biosynthetic process"/>
    <property type="evidence" value="ECO:0007669"/>
    <property type="project" value="UniProtKB-UniRule"/>
</dbReference>
<dbReference type="GO" id="GO:0009236">
    <property type="term" value="P:cobalamin biosynthetic process"/>
    <property type="evidence" value="ECO:0007669"/>
    <property type="project" value="InterPro"/>
</dbReference>
<evidence type="ECO:0000313" key="13">
    <source>
        <dbReference type="EMBL" id="RIA78610.1"/>
    </source>
</evidence>
<dbReference type="UniPathway" id="UPA00074">
    <property type="reaction ID" value="UER00131"/>
</dbReference>
<dbReference type="InParanoid" id="A0A397RW88"/>
<sequence length="237" mass="26502">MEKKELLYEGKAKQVYATDDENIIVMHFKDDATAGNGAKHAQFAHKGELNCAITTLIYERLIKAGIPTHYIKTLNSTDQLCKKVHIFPLEVIVRNIIAGSMAKRLGIPEGTPAKNTIFEICYKDDALGDPLINDHHAVAVGAATYEELATIYDLTGKVNKELQAMFKEVGVKLVDFKVEFGRTSDGEIVLADEISPDCCRLWDAETNDKLDKDRFRRDLGDVMGAYVEILNRLKTLK</sequence>
<dbReference type="GO" id="GO:0004639">
    <property type="term" value="F:phosphoribosylaminoimidazolesuccinocarboxamide synthase activity"/>
    <property type="evidence" value="ECO:0007669"/>
    <property type="project" value="UniProtKB-UniRule"/>
</dbReference>
<comment type="catalytic activity">
    <reaction evidence="10 11">
        <text>5-amino-1-(5-phospho-D-ribosyl)imidazole-4-carboxylate + L-aspartate + ATP = (2S)-2-[5-amino-1-(5-phospho-beta-D-ribosyl)imidazole-4-carboxamido]succinate + ADP + phosphate + 2 H(+)</text>
        <dbReference type="Rhea" id="RHEA:22628"/>
        <dbReference type="ChEBI" id="CHEBI:15378"/>
        <dbReference type="ChEBI" id="CHEBI:29991"/>
        <dbReference type="ChEBI" id="CHEBI:30616"/>
        <dbReference type="ChEBI" id="CHEBI:43474"/>
        <dbReference type="ChEBI" id="CHEBI:58443"/>
        <dbReference type="ChEBI" id="CHEBI:77657"/>
        <dbReference type="ChEBI" id="CHEBI:456216"/>
        <dbReference type="EC" id="6.3.2.6"/>
    </reaction>
</comment>
<organism evidence="13 14">
    <name type="scientific">Anaeroplasma bactoclasticum</name>
    <dbReference type="NCBI Taxonomy" id="2088"/>
    <lineage>
        <taxon>Bacteria</taxon>
        <taxon>Bacillati</taxon>
        <taxon>Mycoplasmatota</taxon>
        <taxon>Mollicutes</taxon>
        <taxon>Anaeroplasmatales</taxon>
        <taxon>Anaeroplasmataceae</taxon>
        <taxon>Anaeroplasma</taxon>
    </lineage>
</organism>
<evidence type="ECO:0000256" key="8">
    <source>
        <dbReference type="ARBA" id="ARBA00022840"/>
    </source>
</evidence>
<dbReference type="InterPro" id="IPR018236">
    <property type="entry name" value="SAICAR_synthetase_CS"/>
</dbReference>
<dbReference type="NCBIfam" id="TIGR00081">
    <property type="entry name" value="purC"/>
    <property type="match status" value="1"/>
</dbReference>
<evidence type="ECO:0000259" key="12">
    <source>
        <dbReference type="Pfam" id="PF01259"/>
    </source>
</evidence>
<keyword evidence="14" id="KW-1185">Reference proteome</keyword>
<evidence type="ECO:0000256" key="2">
    <source>
        <dbReference type="ARBA" id="ARBA00010190"/>
    </source>
</evidence>
<dbReference type="Gene3D" id="3.30.200.20">
    <property type="entry name" value="Phosphorylase Kinase, domain 1"/>
    <property type="match status" value="1"/>
</dbReference>
<dbReference type="PROSITE" id="PS01057">
    <property type="entry name" value="SAICAR_SYNTHETASE_1"/>
    <property type="match status" value="1"/>
</dbReference>
<accession>A0A397RW88</accession>
<gene>
    <name evidence="11" type="primary">purC</name>
    <name evidence="13" type="ORF">EI71_00171</name>
</gene>
<dbReference type="PANTHER" id="PTHR43599:SF3">
    <property type="entry name" value="SI:DKEY-6E2.2"/>
    <property type="match status" value="1"/>
</dbReference>
<dbReference type="FunCoup" id="A0A397RW88">
    <property type="interactions" value="319"/>
</dbReference>
<evidence type="ECO:0000256" key="7">
    <source>
        <dbReference type="ARBA" id="ARBA00022755"/>
    </source>
</evidence>
<dbReference type="InterPro" id="IPR033934">
    <property type="entry name" value="SAICAR_synt_PurC"/>
</dbReference>
<dbReference type="InterPro" id="IPR028923">
    <property type="entry name" value="SAICAR_synt/ADE2_N"/>
</dbReference>
<keyword evidence="5 11" id="KW-0436">Ligase</keyword>
<keyword evidence="6 11" id="KW-0547">Nucleotide-binding</keyword>
<keyword evidence="7 11" id="KW-0658">Purine biosynthesis</keyword>
<dbReference type="InterPro" id="IPR050089">
    <property type="entry name" value="SAICAR_synthetase"/>
</dbReference>
<dbReference type="SUPFAM" id="SSF56104">
    <property type="entry name" value="SAICAR synthase-like"/>
    <property type="match status" value="1"/>
</dbReference>
<keyword evidence="8 11" id="KW-0067">ATP-binding</keyword>
<dbReference type="InterPro" id="IPR001636">
    <property type="entry name" value="SAICAR_synth"/>
</dbReference>
<dbReference type="AlphaFoldDB" id="A0A397RW88"/>
<evidence type="ECO:0000256" key="11">
    <source>
        <dbReference type="HAMAP-Rule" id="MF_00137"/>
    </source>
</evidence>
<comment type="similarity">
    <text evidence="2 11">Belongs to the SAICAR synthetase family.</text>
</comment>
<dbReference type="PANTHER" id="PTHR43599">
    <property type="entry name" value="MULTIFUNCTIONAL PROTEIN ADE2"/>
    <property type="match status" value="1"/>
</dbReference>
<evidence type="ECO:0000256" key="4">
    <source>
        <dbReference type="ARBA" id="ARBA00016460"/>
    </source>
</evidence>
<reference evidence="13 14" key="1">
    <citation type="submission" date="2018-08" db="EMBL/GenBank/DDBJ databases">
        <title>Genomic Encyclopedia of Archaeal and Bacterial Type Strains, Phase II (KMG-II): from individual species to whole genera.</title>
        <authorList>
            <person name="Goeker M."/>
        </authorList>
    </citation>
    <scope>NUCLEOTIDE SEQUENCE [LARGE SCALE GENOMIC DNA]</scope>
    <source>
        <strain evidence="13 14">ATCC 27112</strain>
    </source>
</reference>
<dbReference type="EC" id="6.3.2.6" evidence="3 11"/>
<protein>
    <recommendedName>
        <fullName evidence="4 11">Phosphoribosylaminoimidazole-succinocarboxamide synthase</fullName>
        <ecNumber evidence="3 11">6.3.2.6</ecNumber>
    </recommendedName>
    <alternativeName>
        <fullName evidence="9 11">SAICAR synthetase</fullName>
    </alternativeName>
</protein>
<dbReference type="Proteomes" id="UP000266506">
    <property type="component" value="Unassembled WGS sequence"/>
</dbReference>
<dbReference type="RefSeq" id="WP_119015349.1">
    <property type="nucleotide sequence ID" value="NZ_QXEV01000001.1"/>
</dbReference>
<evidence type="ECO:0000256" key="5">
    <source>
        <dbReference type="ARBA" id="ARBA00022598"/>
    </source>
</evidence>
<feature type="domain" description="SAICAR synthetase/ADE2 N-terminal" evidence="12">
    <location>
        <begin position="6"/>
        <end position="232"/>
    </location>
</feature>
<dbReference type="Gene3D" id="3.30.470.20">
    <property type="entry name" value="ATP-grasp fold, B domain"/>
    <property type="match status" value="1"/>
</dbReference>
<dbReference type="EMBL" id="QXEV01000001">
    <property type="protein sequence ID" value="RIA78610.1"/>
    <property type="molecule type" value="Genomic_DNA"/>
</dbReference>
<comment type="caution">
    <text evidence="13">The sequence shown here is derived from an EMBL/GenBank/DDBJ whole genome shotgun (WGS) entry which is preliminary data.</text>
</comment>
<comment type="pathway">
    <text evidence="1 11">Purine metabolism; IMP biosynthesis via de novo pathway; 5-amino-1-(5-phospho-D-ribosyl)imidazole-4-carboxamide from 5-amino-1-(5-phospho-D-ribosyl)imidazole-4-carboxylate: step 1/2.</text>
</comment>